<protein>
    <submittedName>
        <fullName evidence="1">Uncharacterized protein</fullName>
    </submittedName>
</protein>
<proteinExistence type="predicted"/>
<comment type="caution">
    <text evidence="1">The sequence shown here is derived from an EMBL/GenBank/DDBJ whole genome shotgun (WGS) entry which is preliminary data.</text>
</comment>
<reference evidence="1 2" key="1">
    <citation type="submission" date="2020-09" db="EMBL/GenBank/DDBJ databases">
        <authorList>
            <person name="Kim M.K."/>
        </authorList>
    </citation>
    <scope>NUCLEOTIDE SEQUENCE [LARGE SCALE GENOMIC DNA]</scope>
    <source>
        <strain evidence="1 2">BT189</strain>
    </source>
</reference>
<evidence type="ECO:0000313" key="1">
    <source>
        <dbReference type="EMBL" id="MBD2723993.1"/>
    </source>
</evidence>
<dbReference type="Proteomes" id="UP000606003">
    <property type="component" value="Unassembled WGS sequence"/>
</dbReference>
<sequence>MNASQSQSSLGNSQLDTTLGALRGGLPSAAGIAGENITGWIKTLQGNAPLADIAAELQSLHQVLRSGTADAATLAQHLSSLGELTTQAADSATADAQDKLRELGNVLSTAAGQLRG</sequence>
<keyword evidence="2" id="KW-1185">Reference proteome</keyword>
<organism evidence="1 2">
    <name type="scientific">Hymenobacter armeniacus</name>
    <dbReference type="NCBI Taxonomy" id="2771358"/>
    <lineage>
        <taxon>Bacteria</taxon>
        <taxon>Pseudomonadati</taxon>
        <taxon>Bacteroidota</taxon>
        <taxon>Cytophagia</taxon>
        <taxon>Cytophagales</taxon>
        <taxon>Hymenobacteraceae</taxon>
        <taxon>Hymenobacter</taxon>
    </lineage>
</organism>
<evidence type="ECO:0000313" key="2">
    <source>
        <dbReference type="Proteomes" id="UP000606003"/>
    </source>
</evidence>
<gene>
    <name evidence="1" type="ORF">IC234_17835</name>
</gene>
<name>A0ABR8JYQ6_9BACT</name>
<dbReference type="EMBL" id="JACXAC010000006">
    <property type="protein sequence ID" value="MBD2723993.1"/>
    <property type="molecule type" value="Genomic_DNA"/>
</dbReference>
<dbReference type="RefSeq" id="WP_190927323.1">
    <property type="nucleotide sequence ID" value="NZ_JACXAC010000006.1"/>
</dbReference>
<accession>A0ABR8JYQ6</accession>